<dbReference type="Proteomes" id="UP001265550">
    <property type="component" value="Unassembled WGS sequence"/>
</dbReference>
<gene>
    <name evidence="1" type="ORF">J2X09_004110</name>
</gene>
<evidence type="ECO:0000313" key="2">
    <source>
        <dbReference type="Proteomes" id="UP001265550"/>
    </source>
</evidence>
<organism evidence="1 2">
    <name type="scientific">Hydrogenophaga laconesensis</name>
    <dbReference type="NCBI Taxonomy" id="1805971"/>
    <lineage>
        <taxon>Bacteria</taxon>
        <taxon>Pseudomonadati</taxon>
        <taxon>Pseudomonadota</taxon>
        <taxon>Betaproteobacteria</taxon>
        <taxon>Burkholderiales</taxon>
        <taxon>Comamonadaceae</taxon>
        <taxon>Hydrogenophaga</taxon>
    </lineage>
</organism>
<protein>
    <recommendedName>
        <fullName evidence="3">p-aminobenzoate N-oxygenase AurF</fullName>
    </recommendedName>
</protein>
<keyword evidence="2" id="KW-1185">Reference proteome</keyword>
<dbReference type="EMBL" id="JAVDWE010000013">
    <property type="protein sequence ID" value="MDR7096353.1"/>
    <property type="molecule type" value="Genomic_DNA"/>
</dbReference>
<proteinExistence type="predicted"/>
<reference evidence="1 2" key="1">
    <citation type="submission" date="2023-07" db="EMBL/GenBank/DDBJ databases">
        <title>Sorghum-associated microbial communities from plants grown in Nebraska, USA.</title>
        <authorList>
            <person name="Schachtman D."/>
        </authorList>
    </citation>
    <scope>NUCLEOTIDE SEQUENCE [LARGE SCALE GENOMIC DNA]</scope>
    <source>
        <strain evidence="1 2">BE240</strain>
    </source>
</reference>
<evidence type="ECO:0008006" key="3">
    <source>
        <dbReference type="Google" id="ProtNLM"/>
    </source>
</evidence>
<comment type="caution">
    <text evidence="1">The sequence shown here is derived from an EMBL/GenBank/DDBJ whole genome shotgun (WGS) entry which is preliminary data.</text>
</comment>
<sequence length="309" mass="35388">MTFTTINTERYAHCIAASRRVRWDIDRDVIRTRRFDFSRPFLPEGLSRVGRLEFLPPAERVRLSQVQGRTYANMFGLVERFIGIQMLSCSRHHWFGDQVALEALVRFTDEELKHQELFRRIERLTAEGMAPGYEFVPTANAVASEVLEASTWAVLALACHIELFTQVHYRESIDPDGGLSELYKDVFLFHWKEESQHAILDELEWERENARLTPKERDAAVDDLIALVGAIDGILHQQAVADAHYFVNTAPNAFTPGEATRIEAGLLDAYRWQYIVSGVHAPRFRQTLFAMTTRDQQQRIQAAIAALVA</sequence>
<dbReference type="RefSeq" id="WP_310309175.1">
    <property type="nucleotide sequence ID" value="NZ_JAVDWE010000013.1"/>
</dbReference>
<name>A0ABU1VG98_9BURK</name>
<evidence type="ECO:0000313" key="1">
    <source>
        <dbReference type="EMBL" id="MDR7096353.1"/>
    </source>
</evidence>
<accession>A0ABU1VG98</accession>